<evidence type="ECO:0008006" key="4">
    <source>
        <dbReference type="Google" id="ProtNLM"/>
    </source>
</evidence>
<evidence type="ECO:0000256" key="1">
    <source>
        <dbReference type="SAM" id="MobiDB-lite"/>
    </source>
</evidence>
<feature type="compositionally biased region" description="Basic and acidic residues" evidence="1">
    <location>
        <begin position="143"/>
        <end position="162"/>
    </location>
</feature>
<evidence type="ECO:0000313" key="3">
    <source>
        <dbReference type="Proteomes" id="UP000807159"/>
    </source>
</evidence>
<dbReference type="CDD" id="cd15873">
    <property type="entry name" value="R-SNARE_STXBP5_6"/>
    <property type="match status" value="1"/>
</dbReference>
<dbReference type="EMBL" id="JACEGQ020000006">
    <property type="protein sequence ID" value="KAH8505958.1"/>
    <property type="molecule type" value="Genomic_DNA"/>
</dbReference>
<name>A0A8T2YL75_POPDE</name>
<keyword evidence="3" id="KW-1185">Reference proteome</keyword>
<proteinExistence type="predicted"/>
<protein>
    <recommendedName>
        <fullName evidence="4">V-SNARE coiled-coil homology domain-containing protein</fullName>
    </recommendedName>
</protein>
<accession>A0A8T2YL75</accession>
<evidence type="ECO:0000313" key="2">
    <source>
        <dbReference type="EMBL" id="KAH8505958.1"/>
    </source>
</evidence>
<reference evidence="2" key="1">
    <citation type="journal article" date="2021" name="J. Hered.">
        <title>Genome Assembly of Salicaceae Populus deltoides (Eastern Cottonwood) I-69 Based on Nanopore Sequencing and Hi-C Technologies.</title>
        <authorList>
            <person name="Bai S."/>
            <person name="Wu H."/>
            <person name="Zhang J."/>
            <person name="Pan Z."/>
            <person name="Zhao W."/>
            <person name="Li Z."/>
            <person name="Tong C."/>
        </authorList>
    </citation>
    <scope>NUCLEOTIDE SEQUENCE</scope>
    <source>
        <tissue evidence="2">Leaf</tissue>
    </source>
</reference>
<sequence length="184" mass="20684">MLLQGTKSGILGDIVRGFKGGKVDRPQCGYYSNSQTSKNATCKTFAICAVSTILASLYVVFRDTCSRTSRIPGADNKSSELKMAQIGHFHSIREKRTDREILLGSGGETKPRSSRNLKEIVAKYRKSKDASSPAASARNKRVQRQEKLEKISNDTEELEGRSEDYASLANEFLKKMEKRKWWQL</sequence>
<comment type="caution">
    <text evidence="2">The sequence shown here is derived from an EMBL/GenBank/DDBJ whole genome shotgun (WGS) entry which is preliminary data.</text>
</comment>
<organism evidence="2 3">
    <name type="scientific">Populus deltoides</name>
    <name type="common">Eastern poplar</name>
    <name type="synonym">Eastern cottonwood</name>
    <dbReference type="NCBI Taxonomy" id="3696"/>
    <lineage>
        <taxon>Eukaryota</taxon>
        <taxon>Viridiplantae</taxon>
        <taxon>Streptophyta</taxon>
        <taxon>Embryophyta</taxon>
        <taxon>Tracheophyta</taxon>
        <taxon>Spermatophyta</taxon>
        <taxon>Magnoliopsida</taxon>
        <taxon>eudicotyledons</taxon>
        <taxon>Gunneridae</taxon>
        <taxon>Pentapetalae</taxon>
        <taxon>rosids</taxon>
        <taxon>fabids</taxon>
        <taxon>Malpighiales</taxon>
        <taxon>Salicaceae</taxon>
        <taxon>Saliceae</taxon>
        <taxon>Populus</taxon>
    </lineage>
</organism>
<feature type="region of interest" description="Disordered" evidence="1">
    <location>
        <begin position="125"/>
        <end position="162"/>
    </location>
</feature>
<gene>
    <name evidence="2" type="ORF">H0E87_012972</name>
</gene>
<dbReference type="Proteomes" id="UP000807159">
    <property type="component" value="Chromosome 6"/>
</dbReference>
<dbReference type="AlphaFoldDB" id="A0A8T2YL75"/>